<name>A0A0C9Z1K2_9AGAM</name>
<accession>A0A0C9Z1K2</accession>
<reference evidence="2" key="2">
    <citation type="submission" date="2015-01" db="EMBL/GenBank/DDBJ databases">
        <title>Evolutionary Origins and Diversification of the Mycorrhizal Mutualists.</title>
        <authorList>
            <consortium name="DOE Joint Genome Institute"/>
            <consortium name="Mycorrhizal Genomics Consortium"/>
            <person name="Kohler A."/>
            <person name="Kuo A."/>
            <person name="Nagy L.G."/>
            <person name="Floudas D."/>
            <person name="Copeland A."/>
            <person name="Barry K.W."/>
            <person name="Cichocki N."/>
            <person name="Veneault-Fourrey C."/>
            <person name="LaButti K."/>
            <person name="Lindquist E.A."/>
            <person name="Lipzen A."/>
            <person name="Lundell T."/>
            <person name="Morin E."/>
            <person name="Murat C."/>
            <person name="Riley R."/>
            <person name="Ohm R."/>
            <person name="Sun H."/>
            <person name="Tunlid A."/>
            <person name="Henrissat B."/>
            <person name="Grigoriev I.V."/>
            <person name="Hibbett D.S."/>
            <person name="Martin F."/>
        </authorList>
    </citation>
    <scope>NUCLEOTIDE SEQUENCE [LARGE SCALE GENOMIC DNA]</scope>
    <source>
        <strain evidence="2">441</strain>
    </source>
</reference>
<organism evidence="1 2">
    <name type="scientific">Pisolithus microcarpus 441</name>
    <dbReference type="NCBI Taxonomy" id="765257"/>
    <lineage>
        <taxon>Eukaryota</taxon>
        <taxon>Fungi</taxon>
        <taxon>Dikarya</taxon>
        <taxon>Basidiomycota</taxon>
        <taxon>Agaricomycotina</taxon>
        <taxon>Agaricomycetes</taxon>
        <taxon>Agaricomycetidae</taxon>
        <taxon>Boletales</taxon>
        <taxon>Sclerodermatineae</taxon>
        <taxon>Pisolithaceae</taxon>
        <taxon>Pisolithus</taxon>
    </lineage>
</organism>
<sequence>MVTIRASLPNDRGINLKKSWKLSIRDTNPRVYSPANVWNHYGIRGRATSTLRAQERREHI</sequence>
<evidence type="ECO:0000313" key="1">
    <source>
        <dbReference type="EMBL" id="KIK16212.1"/>
    </source>
</evidence>
<dbReference type="HOGENOM" id="CLU_2942665_0_0_1"/>
<gene>
    <name evidence="1" type="ORF">PISMIDRAFT_686502</name>
</gene>
<protein>
    <submittedName>
        <fullName evidence="1">Uncharacterized protein</fullName>
    </submittedName>
</protein>
<evidence type="ECO:0000313" key="2">
    <source>
        <dbReference type="Proteomes" id="UP000054018"/>
    </source>
</evidence>
<dbReference type="EMBL" id="KN833864">
    <property type="protein sequence ID" value="KIK16212.1"/>
    <property type="molecule type" value="Genomic_DNA"/>
</dbReference>
<proteinExistence type="predicted"/>
<dbReference type="Proteomes" id="UP000054018">
    <property type="component" value="Unassembled WGS sequence"/>
</dbReference>
<dbReference type="AlphaFoldDB" id="A0A0C9Z1K2"/>
<reference evidence="1 2" key="1">
    <citation type="submission" date="2014-04" db="EMBL/GenBank/DDBJ databases">
        <authorList>
            <consortium name="DOE Joint Genome Institute"/>
            <person name="Kuo A."/>
            <person name="Kohler A."/>
            <person name="Costa M.D."/>
            <person name="Nagy L.G."/>
            <person name="Floudas D."/>
            <person name="Copeland A."/>
            <person name="Barry K.W."/>
            <person name="Cichocki N."/>
            <person name="Veneault-Fourrey C."/>
            <person name="LaButti K."/>
            <person name="Lindquist E.A."/>
            <person name="Lipzen A."/>
            <person name="Lundell T."/>
            <person name="Morin E."/>
            <person name="Murat C."/>
            <person name="Sun H."/>
            <person name="Tunlid A."/>
            <person name="Henrissat B."/>
            <person name="Grigoriev I.V."/>
            <person name="Hibbett D.S."/>
            <person name="Martin F."/>
            <person name="Nordberg H.P."/>
            <person name="Cantor M.N."/>
            <person name="Hua S.X."/>
        </authorList>
    </citation>
    <scope>NUCLEOTIDE SEQUENCE [LARGE SCALE GENOMIC DNA]</scope>
    <source>
        <strain evidence="1 2">441</strain>
    </source>
</reference>
<keyword evidence="2" id="KW-1185">Reference proteome</keyword>